<feature type="transmembrane region" description="Helical" evidence="1">
    <location>
        <begin position="48"/>
        <end position="67"/>
    </location>
</feature>
<evidence type="ECO:0000256" key="1">
    <source>
        <dbReference type="SAM" id="Phobius"/>
    </source>
</evidence>
<evidence type="ECO:0000313" key="2">
    <source>
        <dbReference type="EMBL" id="MFC7318021.1"/>
    </source>
</evidence>
<dbReference type="PANTHER" id="PTHR34989">
    <property type="entry name" value="PROTEIN HDED"/>
    <property type="match status" value="1"/>
</dbReference>
<dbReference type="Proteomes" id="UP001596547">
    <property type="component" value="Unassembled WGS sequence"/>
</dbReference>
<dbReference type="RefSeq" id="WP_368410851.1">
    <property type="nucleotide sequence ID" value="NZ_CP119992.1"/>
</dbReference>
<comment type="caution">
    <text evidence="2">The sequence shown here is derived from an EMBL/GenBank/DDBJ whole genome shotgun (WGS) entry which is preliminary data.</text>
</comment>
<keyword evidence="1" id="KW-0812">Transmembrane</keyword>
<protein>
    <submittedName>
        <fullName evidence="2">HdeD family acid-resistance protein</fullName>
    </submittedName>
</protein>
<evidence type="ECO:0000313" key="3">
    <source>
        <dbReference type="Proteomes" id="UP001596547"/>
    </source>
</evidence>
<dbReference type="InterPro" id="IPR052712">
    <property type="entry name" value="Acid_resist_chaperone_HdeD"/>
</dbReference>
<proteinExistence type="predicted"/>
<dbReference type="GeneID" id="79315294"/>
<dbReference type="InterPro" id="IPR005325">
    <property type="entry name" value="DUF308_memb"/>
</dbReference>
<keyword evidence="3" id="KW-1185">Reference proteome</keyword>
<feature type="transmembrane region" description="Helical" evidence="1">
    <location>
        <begin position="134"/>
        <end position="153"/>
    </location>
</feature>
<dbReference type="EMBL" id="JBHTBF010000002">
    <property type="protein sequence ID" value="MFC7318021.1"/>
    <property type="molecule type" value="Genomic_DNA"/>
</dbReference>
<reference evidence="2 3" key="1">
    <citation type="journal article" date="2019" name="Int. J. Syst. Evol. Microbiol.">
        <title>The Global Catalogue of Microorganisms (GCM) 10K type strain sequencing project: providing services to taxonomists for standard genome sequencing and annotation.</title>
        <authorList>
            <consortium name="The Broad Institute Genomics Platform"/>
            <consortium name="The Broad Institute Genome Sequencing Center for Infectious Disease"/>
            <person name="Wu L."/>
            <person name="Ma J."/>
        </authorList>
    </citation>
    <scope>NUCLEOTIDE SEQUENCE [LARGE SCALE GENOMIC DNA]</scope>
    <source>
        <strain evidence="2 3">PSR21</strain>
    </source>
</reference>
<dbReference type="Pfam" id="PF03729">
    <property type="entry name" value="DUF308"/>
    <property type="match status" value="1"/>
</dbReference>
<accession>A0ABD6ACF2</accession>
<sequence length="203" mass="21104">MSTETSSDAEMRRTESTLHGSWRRLMIGGALIAILGVLAIVYPFVTGLSISIFVGVALIVGAVIHVAHAFSAGGWRGALWQVVLALVYLVAGVLFLTDPVLGLVSLTLVLIAYFLIDGVVEIAMGLRLRGESRWAWLVASGVVSLVLAGLIWAGLPSSAVWAVGLLFGVSLLTTGISMAMVAMGGRDAAEAADATARRSARGA</sequence>
<name>A0ABD6ACF2_9EURY</name>
<dbReference type="PANTHER" id="PTHR34989:SF1">
    <property type="entry name" value="PROTEIN HDED"/>
    <property type="match status" value="1"/>
</dbReference>
<keyword evidence="1" id="KW-1133">Transmembrane helix</keyword>
<dbReference type="AlphaFoldDB" id="A0ABD6ACF2"/>
<feature type="transmembrane region" description="Helical" evidence="1">
    <location>
        <begin position="79"/>
        <end position="97"/>
    </location>
</feature>
<feature type="transmembrane region" description="Helical" evidence="1">
    <location>
        <begin position="159"/>
        <end position="181"/>
    </location>
</feature>
<keyword evidence="1" id="KW-0472">Membrane</keyword>
<feature type="transmembrane region" description="Helical" evidence="1">
    <location>
        <begin position="103"/>
        <end position="122"/>
    </location>
</feature>
<gene>
    <name evidence="2" type="ORF">ACFQPE_14645</name>
</gene>
<organism evidence="2 3">
    <name type="scientific">Halomarina halobia</name>
    <dbReference type="NCBI Taxonomy" id="3033386"/>
    <lineage>
        <taxon>Archaea</taxon>
        <taxon>Methanobacteriati</taxon>
        <taxon>Methanobacteriota</taxon>
        <taxon>Stenosarchaea group</taxon>
        <taxon>Halobacteria</taxon>
        <taxon>Halobacteriales</taxon>
        <taxon>Natronomonadaceae</taxon>
        <taxon>Halomarina</taxon>
    </lineage>
</organism>
<feature type="transmembrane region" description="Helical" evidence="1">
    <location>
        <begin position="21"/>
        <end position="42"/>
    </location>
</feature>